<dbReference type="EMBL" id="FNRA01000010">
    <property type="protein sequence ID" value="SEB09777.1"/>
    <property type="molecule type" value="Genomic_DNA"/>
</dbReference>
<sequence length="581" mass="65900">MTIQESNKLSSLFFYTGFLLICILAGTFLISSLFFFLKIPMGPWQFPLGILAASLLSYYTLTRSREKQDLNLYLVFGIPLVLVFISIAVSGYFYDVSFDGQAYHQEALIQMKNGWNPYFEYLPKTVNQVIWVNHYAKGMETVQTAIYCATGNIETGKATNVILWLASLFLTVSLIIRNQWVSLPKAVILSILLAGNPIVLNQMPTYYVDGALGSLLLCLIVTGISILQTPRTRHLLILSITIFLLVNVKFTATLYIAVFVGGFWIWALLNKETSTAKKIWWTSVAAGIVGIVCGFNPYITNTVNFGNPLYPLMGKNKVDIIYALNLPAGFEHKTGVERFVLSLFSRTDNLYPKSPYPIELKLPFTFNKIDLAHAPMVDARLAGFGPMFSGILLLSLVILVVIYRNARKEQFFKNMIWMVVLIVVSVIVMPESWWSRYIPQFWLLPAGLLLSAEVLFSNRNKILKRLLYASILINLLFCLLGFIFNLLLTTKINYQLALLKSSSETVLLDLGDSQSNRLRFSRNKIPYKISKFHGTGVNEEYMAGSQACFIWPAHVDKSIQEPWLLRKAGRLLPFMWQYYGR</sequence>
<reference evidence="2 3" key="1">
    <citation type="submission" date="2016-10" db="EMBL/GenBank/DDBJ databases">
        <authorList>
            <person name="de Groot N.N."/>
        </authorList>
    </citation>
    <scope>NUCLEOTIDE SEQUENCE [LARGE SCALE GENOMIC DNA]</scope>
    <source>
        <strain evidence="2 3">DSM 19033</strain>
    </source>
</reference>
<keyword evidence="1" id="KW-0812">Transmembrane</keyword>
<feature type="transmembrane region" description="Helical" evidence="1">
    <location>
        <begin position="415"/>
        <end position="434"/>
    </location>
</feature>
<dbReference type="RefSeq" id="WP_090558806.1">
    <property type="nucleotide sequence ID" value="NZ_FNRA01000010.1"/>
</dbReference>
<feature type="transmembrane region" description="Helical" evidence="1">
    <location>
        <begin position="466"/>
        <end position="488"/>
    </location>
</feature>
<feature type="transmembrane region" description="Helical" evidence="1">
    <location>
        <begin position="234"/>
        <end position="267"/>
    </location>
</feature>
<dbReference type="Proteomes" id="UP000198850">
    <property type="component" value="Unassembled WGS sequence"/>
</dbReference>
<dbReference type="AlphaFoldDB" id="A0A1H4GJU5"/>
<keyword evidence="1" id="KW-0472">Membrane</keyword>
<gene>
    <name evidence="2" type="ORF">SAMN05443550_110124</name>
</gene>
<keyword evidence="1" id="KW-1133">Transmembrane helix</keyword>
<evidence type="ECO:0000313" key="2">
    <source>
        <dbReference type="EMBL" id="SEB09777.1"/>
    </source>
</evidence>
<organism evidence="2 3">
    <name type="scientific">Pedobacter hartonius</name>
    <dbReference type="NCBI Taxonomy" id="425514"/>
    <lineage>
        <taxon>Bacteria</taxon>
        <taxon>Pseudomonadati</taxon>
        <taxon>Bacteroidota</taxon>
        <taxon>Sphingobacteriia</taxon>
        <taxon>Sphingobacteriales</taxon>
        <taxon>Sphingobacteriaceae</taxon>
        <taxon>Pedobacter</taxon>
    </lineage>
</organism>
<proteinExistence type="predicted"/>
<feature type="transmembrane region" description="Helical" evidence="1">
    <location>
        <begin position="206"/>
        <end position="228"/>
    </location>
</feature>
<evidence type="ECO:0000313" key="3">
    <source>
        <dbReference type="Proteomes" id="UP000198850"/>
    </source>
</evidence>
<evidence type="ECO:0008006" key="4">
    <source>
        <dbReference type="Google" id="ProtNLM"/>
    </source>
</evidence>
<feature type="transmembrane region" description="Helical" evidence="1">
    <location>
        <begin position="73"/>
        <end position="94"/>
    </location>
</feature>
<protein>
    <recommendedName>
        <fullName evidence="4">Dolichyl-phosphate-mannose-protein mannosyltransferase</fullName>
    </recommendedName>
</protein>
<feature type="transmembrane region" description="Helical" evidence="1">
    <location>
        <begin position="381"/>
        <end position="403"/>
    </location>
</feature>
<dbReference type="OrthoDB" id="787156at2"/>
<accession>A0A1H4GJU5</accession>
<feature type="transmembrane region" description="Helical" evidence="1">
    <location>
        <begin position="279"/>
        <end position="299"/>
    </location>
</feature>
<feature type="transmembrane region" description="Helical" evidence="1">
    <location>
        <begin position="43"/>
        <end position="61"/>
    </location>
</feature>
<feature type="transmembrane region" description="Helical" evidence="1">
    <location>
        <begin position="12"/>
        <end position="37"/>
    </location>
</feature>
<name>A0A1H4GJU5_9SPHI</name>
<keyword evidence="3" id="KW-1185">Reference proteome</keyword>
<evidence type="ECO:0000256" key="1">
    <source>
        <dbReference type="SAM" id="Phobius"/>
    </source>
</evidence>
<feature type="transmembrane region" description="Helical" evidence="1">
    <location>
        <begin position="161"/>
        <end position="194"/>
    </location>
</feature>